<dbReference type="EMBL" id="GEGO01007644">
    <property type="protein sequence ID" value="JAR87760.1"/>
    <property type="molecule type" value="Transcribed_RNA"/>
</dbReference>
<organism evidence="1">
    <name type="scientific">Ixodes ricinus</name>
    <name type="common">Common tick</name>
    <name type="synonym">Acarus ricinus</name>
    <dbReference type="NCBI Taxonomy" id="34613"/>
    <lineage>
        <taxon>Eukaryota</taxon>
        <taxon>Metazoa</taxon>
        <taxon>Ecdysozoa</taxon>
        <taxon>Arthropoda</taxon>
        <taxon>Chelicerata</taxon>
        <taxon>Arachnida</taxon>
        <taxon>Acari</taxon>
        <taxon>Parasitiformes</taxon>
        <taxon>Ixodida</taxon>
        <taxon>Ixodoidea</taxon>
        <taxon>Ixodidae</taxon>
        <taxon>Ixodinae</taxon>
        <taxon>Ixodes</taxon>
    </lineage>
</organism>
<sequence length="185" mass="19396">MHGIHDAQLFLRVQLFQLLEQLLLPPLQGCPEALKCLLDLGLGGVPLGLELLQPLAHALHRVLAGAHLGAALGRLGLQLRPLAGSGLRRPLPAVVRLLVVAQRALVADGHLAGVAVVLEHLAGMQGAAQRPVAHLVWPWGPAQLVKGEHLVALKAAHVAVSRHAVVAQEGGAVRAAGHRCLLRLA</sequence>
<proteinExistence type="predicted"/>
<evidence type="ECO:0000313" key="1">
    <source>
        <dbReference type="EMBL" id="JAR87760.1"/>
    </source>
</evidence>
<protein>
    <submittedName>
        <fullName evidence="1">Putative secreted protein</fullName>
    </submittedName>
</protein>
<name>A0A147BAE9_IXORI</name>
<accession>A0A147BAE9</accession>
<dbReference type="AlphaFoldDB" id="A0A147BAE9"/>
<reference evidence="1" key="1">
    <citation type="journal article" date="2018" name="PLoS Negl. Trop. Dis.">
        <title>Sialome diversity of ticks revealed by RNAseq of single tick salivary glands.</title>
        <authorList>
            <person name="Perner J."/>
            <person name="Kropackova S."/>
            <person name="Kopacek P."/>
            <person name="Ribeiro J.M."/>
        </authorList>
    </citation>
    <scope>NUCLEOTIDE SEQUENCE</scope>
    <source>
        <strain evidence="1">Siblings of single egg batch collected in Ceske Budejovice</strain>
        <tissue evidence="1">Salivary glands</tissue>
    </source>
</reference>